<organism evidence="2 3">
    <name type="scientific">Neolewinella antarctica</name>
    <dbReference type="NCBI Taxonomy" id="442734"/>
    <lineage>
        <taxon>Bacteria</taxon>
        <taxon>Pseudomonadati</taxon>
        <taxon>Bacteroidota</taxon>
        <taxon>Saprospiria</taxon>
        <taxon>Saprospirales</taxon>
        <taxon>Lewinellaceae</taxon>
        <taxon>Neolewinella</taxon>
    </lineage>
</organism>
<reference evidence="2 3" key="1">
    <citation type="submission" date="2020-03" db="EMBL/GenBank/DDBJ databases">
        <title>Genomic Encyclopedia of Type Strains, Phase IV (KMG-IV): sequencing the most valuable type-strain genomes for metagenomic binning, comparative biology and taxonomic classification.</title>
        <authorList>
            <person name="Goeker M."/>
        </authorList>
    </citation>
    <scope>NUCLEOTIDE SEQUENCE [LARGE SCALE GENOMIC DNA]</scope>
    <source>
        <strain evidence="2 3">DSM 105096</strain>
    </source>
</reference>
<evidence type="ECO:0008006" key="4">
    <source>
        <dbReference type="Google" id="ProtNLM"/>
    </source>
</evidence>
<evidence type="ECO:0000256" key="1">
    <source>
        <dbReference type="SAM" id="SignalP"/>
    </source>
</evidence>
<dbReference type="InterPro" id="IPR025345">
    <property type="entry name" value="DUF4249"/>
</dbReference>
<dbReference type="EMBL" id="JAATJH010000005">
    <property type="protein sequence ID" value="NJC27655.1"/>
    <property type="molecule type" value="Genomic_DNA"/>
</dbReference>
<gene>
    <name evidence="2" type="ORF">GGR27_003172</name>
</gene>
<sequence>MRYLVLAAISALFFCSCGEDAFSTTVEIPFPEHDPLPVFTMDTRSEDSTLNFRVNLSRGLLEEPVSAEYRYDISFLRNGEVFFAREAVTINSSDGNPNKVRLNAPISGDVADYEVQVNFDGYEEMSARQTMPTKPFISNVSYEREGTVDFEGFRLDEIEFDLQDDPNTVDYYGFRAVNISRLFRLDCEPDTVAGQTPVCDTVAFDRYGSGLFHQSPDPTLRQSAGYGLVVSDAAFSGGQFRVRMAVENNNDADLTLEVYHLTEDAYRYGISRRAYVDAGVNPFAEPVNVHDNIEGGYGYFILANRIQVELVE</sequence>
<evidence type="ECO:0000313" key="2">
    <source>
        <dbReference type="EMBL" id="NJC27655.1"/>
    </source>
</evidence>
<proteinExistence type="predicted"/>
<name>A0ABX0XEC1_9BACT</name>
<keyword evidence="3" id="KW-1185">Reference proteome</keyword>
<keyword evidence="1" id="KW-0732">Signal</keyword>
<dbReference type="Proteomes" id="UP000770785">
    <property type="component" value="Unassembled WGS sequence"/>
</dbReference>
<feature type="signal peptide" evidence="1">
    <location>
        <begin position="1"/>
        <end position="21"/>
    </location>
</feature>
<feature type="chain" id="PRO_5046639291" description="DUF4249 domain-containing protein" evidence="1">
    <location>
        <begin position="22"/>
        <end position="312"/>
    </location>
</feature>
<protein>
    <recommendedName>
        <fullName evidence="4">DUF4249 domain-containing protein</fullName>
    </recommendedName>
</protein>
<dbReference type="Pfam" id="PF14054">
    <property type="entry name" value="DUF4249"/>
    <property type="match status" value="1"/>
</dbReference>
<evidence type="ECO:0000313" key="3">
    <source>
        <dbReference type="Proteomes" id="UP000770785"/>
    </source>
</evidence>
<dbReference type="RefSeq" id="WP_168038944.1">
    <property type="nucleotide sequence ID" value="NZ_JAATJH010000005.1"/>
</dbReference>
<accession>A0ABX0XEC1</accession>
<dbReference type="PROSITE" id="PS51257">
    <property type="entry name" value="PROKAR_LIPOPROTEIN"/>
    <property type="match status" value="1"/>
</dbReference>
<comment type="caution">
    <text evidence="2">The sequence shown here is derived from an EMBL/GenBank/DDBJ whole genome shotgun (WGS) entry which is preliminary data.</text>
</comment>